<dbReference type="Proteomes" id="UP000478483">
    <property type="component" value="Unassembled WGS sequence"/>
</dbReference>
<dbReference type="RefSeq" id="WP_118413543.1">
    <property type="nucleotide sequence ID" value="NZ_QRPI01000033.1"/>
</dbReference>
<evidence type="ECO:0000313" key="5">
    <source>
        <dbReference type="EMBL" id="MTR87029.1"/>
    </source>
</evidence>
<dbReference type="InterPro" id="IPR016039">
    <property type="entry name" value="Thiolase-like"/>
</dbReference>
<dbReference type="Pfam" id="PF02801">
    <property type="entry name" value="Ketoacyl-synt_C"/>
    <property type="match status" value="1"/>
</dbReference>
<reference evidence="5 6" key="1">
    <citation type="journal article" date="2019" name="Nat. Med.">
        <title>A library of human gut bacterial isolates paired with longitudinal multiomics data enables mechanistic microbiome research.</title>
        <authorList>
            <person name="Poyet M."/>
            <person name="Groussin M."/>
            <person name="Gibbons S.M."/>
            <person name="Avila-Pacheco J."/>
            <person name="Jiang X."/>
            <person name="Kearney S.M."/>
            <person name="Perrotta A.R."/>
            <person name="Berdy B."/>
            <person name="Zhao S."/>
            <person name="Lieberman T.D."/>
            <person name="Swanson P.K."/>
            <person name="Smith M."/>
            <person name="Roesemann S."/>
            <person name="Alexander J.E."/>
            <person name="Rich S.A."/>
            <person name="Livny J."/>
            <person name="Vlamakis H."/>
            <person name="Clish C."/>
            <person name="Bullock K."/>
            <person name="Deik A."/>
            <person name="Scott J."/>
            <person name="Pierce K.A."/>
            <person name="Xavier R.J."/>
            <person name="Alm E.J."/>
        </authorList>
    </citation>
    <scope>NUCLEOTIDE SEQUENCE [LARGE SCALE GENOMIC DNA]</scope>
    <source>
        <strain evidence="5 6">BIOML-A1</strain>
    </source>
</reference>
<dbReference type="PROSITE" id="PS00606">
    <property type="entry name" value="KS3_1"/>
    <property type="match status" value="1"/>
</dbReference>
<evidence type="ECO:0000256" key="3">
    <source>
        <dbReference type="RuleBase" id="RU003694"/>
    </source>
</evidence>
<dbReference type="GO" id="GO:0006633">
    <property type="term" value="P:fatty acid biosynthetic process"/>
    <property type="evidence" value="ECO:0007669"/>
    <property type="project" value="InterPro"/>
</dbReference>
<evidence type="ECO:0000313" key="6">
    <source>
        <dbReference type="Proteomes" id="UP000478483"/>
    </source>
</evidence>
<dbReference type="CDD" id="cd00834">
    <property type="entry name" value="KAS_I_II"/>
    <property type="match status" value="1"/>
</dbReference>
<comment type="similarity">
    <text evidence="1 3">Belongs to the thiolase-like superfamily. Beta-ketoacyl-ACP synthases family.</text>
</comment>
<dbReference type="PANTHER" id="PTHR11712:SF336">
    <property type="entry name" value="3-OXOACYL-[ACYL-CARRIER-PROTEIN] SYNTHASE, MITOCHONDRIAL"/>
    <property type="match status" value="1"/>
</dbReference>
<dbReference type="GO" id="GO:0004315">
    <property type="term" value="F:3-oxoacyl-[acyl-carrier-protein] synthase activity"/>
    <property type="evidence" value="ECO:0007669"/>
    <property type="project" value="InterPro"/>
</dbReference>
<dbReference type="SUPFAM" id="SSF53901">
    <property type="entry name" value="Thiolase-like"/>
    <property type="match status" value="2"/>
</dbReference>
<dbReference type="PROSITE" id="PS52004">
    <property type="entry name" value="KS3_2"/>
    <property type="match status" value="1"/>
</dbReference>
<dbReference type="InterPro" id="IPR014031">
    <property type="entry name" value="Ketoacyl_synth_C"/>
</dbReference>
<gene>
    <name evidence="5" type="ORF">GMD50_18750</name>
</gene>
<dbReference type="Pfam" id="PF00109">
    <property type="entry name" value="ketoacyl-synt"/>
    <property type="match status" value="1"/>
</dbReference>
<dbReference type="InterPro" id="IPR018201">
    <property type="entry name" value="Ketoacyl_synth_AS"/>
</dbReference>
<name>A0A6L6LDB3_9FIRM</name>
<dbReference type="PANTHER" id="PTHR11712">
    <property type="entry name" value="POLYKETIDE SYNTHASE-RELATED"/>
    <property type="match status" value="1"/>
</dbReference>
<proteinExistence type="inferred from homology"/>
<feature type="domain" description="Ketosynthase family 3 (KS3)" evidence="4">
    <location>
        <begin position="1"/>
        <end position="403"/>
    </location>
</feature>
<dbReference type="Gene3D" id="3.40.47.10">
    <property type="match status" value="1"/>
</dbReference>
<sequence>MRRVVITGIGVISSIGTGKEDFMEGILSGKDGKKDIPYFNTEKYTLKRANIVEGFHETQYCMKNGNTEKEAANVYGLYASKQAMEDAGLISASYANDRKGVAVATSLGSIGGKANIHQQILDGKSYQDVDFSAAFECCSTPSGVISKEFECYGPNISVSTACAAGTNSIGCGYDMIKNDTCDMVIAGGSDPFEQMSFSGFLSLKTITQNELTPFDLNRSGIDIGEGAAVVILEELDSALKRGANIYAEVLGYGLSNDAYHATSPDPNGGGARLAMSMAMKEAGINLQDVNYINAHGTGTKINDKMETGAIAELFGHHASDIMISSTKSMHGHMLGATGSIEAIVCALAIKEGFVPATTKTKELMEECENLDIVLGTFRKEQIQYAVSNSFGFAGNSSSIVIGRYVC</sequence>
<accession>A0A6L6LDB3</accession>
<evidence type="ECO:0000256" key="2">
    <source>
        <dbReference type="ARBA" id="ARBA00022679"/>
    </source>
</evidence>
<dbReference type="EMBL" id="WNAJ01000036">
    <property type="protein sequence ID" value="MTR87029.1"/>
    <property type="molecule type" value="Genomic_DNA"/>
</dbReference>
<dbReference type="AlphaFoldDB" id="A0A6L6LDB3"/>
<organism evidence="5 6">
    <name type="scientific">Roseburia intestinalis</name>
    <dbReference type="NCBI Taxonomy" id="166486"/>
    <lineage>
        <taxon>Bacteria</taxon>
        <taxon>Bacillati</taxon>
        <taxon>Bacillota</taxon>
        <taxon>Clostridia</taxon>
        <taxon>Lachnospirales</taxon>
        <taxon>Lachnospiraceae</taxon>
        <taxon>Roseburia</taxon>
    </lineage>
</organism>
<dbReference type="InterPro" id="IPR020841">
    <property type="entry name" value="PKS_Beta-ketoAc_synthase_dom"/>
</dbReference>
<dbReference type="GO" id="GO:0005829">
    <property type="term" value="C:cytosol"/>
    <property type="evidence" value="ECO:0007669"/>
    <property type="project" value="TreeGrafter"/>
</dbReference>
<dbReference type="InterPro" id="IPR000794">
    <property type="entry name" value="Beta-ketoacyl_synthase"/>
</dbReference>
<dbReference type="InterPro" id="IPR014030">
    <property type="entry name" value="Ketoacyl_synth_N"/>
</dbReference>
<evidence type="ECO:0000256" key="1">
    <source>
        <dbReference type="ARBA" id="ARBA00008467"/>
    </source>
</evidence>
<dbReference type="SMART" id="SM00825">
    <property type="entry name" value="PKS_KS"/>
    <property type="match status" value="1"/>
</dbReference>
<keyword evidence="2 3" id="KW-0808">Transferase</keyword>
<comment type="caution">
    <text evidence="5">The sequence shown here is derived from an EMBL/GenBank/DDBJ whole genome shotgun (WGS) entry which is preliminary data.</text>
</comment>
<protein>
    <submittedName>
        <fullName evidence="5">Beta-ketoacyl-[acyl-carrier-protein] synthase II</fullName>
    </submittedName>
</protein>
<evidence type="ECO:0000259" key="4">
    <source>
        <dbReference type="PROSITE" id="PS52004"/>
    </source>
</evidence>